<evidence type="ECO:0000313" key="2">
    <source>
        <dbReference type="EMBL" id="SSA48349.1"/>
    </source>
</evidence>
<gene>
    <name evidence="1" type="ORF">BCF38_107125</name>
    <name evidence="2" type="ORF">SAMN05421539_107125</name>
</gene>
<evidence type="ECO:0000313" key="4">
    <source>
        <dbReference type="Proteomes" id="UP000251571"/>
    </source>
</evidence>
<dbReference type="Proteomes" id="UP000245839">
    <property type="component" value="Unassembled WGS sequence"/>
</dbReference>
<dbReference type="AlphaFoldDB" id="A0A2Y9B1Z0"/>
<proteinExistence type="predicted"/>
<dbReference type="EMBL" id="UETC01000007">
    <property type="protein sequence ID" value="SSA48349.1"/>
    <property type="molecule type" value="Genomic_DNA"/>
</dbReference>
<evidence type="ECO:0000313" key="3">
    <source>
        <dbReference type="Proteomes" id="UP000245839"/>
    </source>
</evidence>
<reference evidence="1 3" key="2">
    <citation type="submission" date="2018-03" db="EMBL/GenBank/DDBJ databases">
        <title>Genomic Encyclopedia of Archaeal and Bacterial Type Strains, Phase II (KMG-II): from individual species to whole genera.</title>
        <authorList>
            <person name="Goeker M."/>
        </authorList>
    </citation>
    <scope>NUCLEOTIDE SEQUENCE [LARGE SCALE GENOMIC DNA]</scope>
    <source>
        <strain evidence="1 3">DSM 25227</strain>
    </source>
</reference>
<keyword evidence="3" id="KW-1185">Reference proteome</keyword>
<reference evidence="2 4" key="1">
    <citation type="submission" date="2016-10" db="EMBL/GenBank/DDBJ databases">
        <authorList>
            <person name="Cai Z."/>
        </authorList>
    </citation>
    <scope>NUCLEOTIDE SEQUENCE [LARGE SCALE GENOMIC DNA]</scope>
    <source>
        <strain evidence="2 4">DSM 25227</strain>
    </source>
</reference>
<dbReference type="Proteomes" id="UP000251571">
    <property type="component" value="Unassembled WGS sequence"/>
</dbReference>
<accession>A0A2Y9B1Z0</accession>
<sequence>MTRDIDSFLKARTEALVKDIGVEAACAATGKSKATIGRYYSTHAEHATRFMPVDAVARLEAAASHPHVTLALLELAQSDALGGRLDRLAAAMPEAPELETIRAALDAMESQLRRDRTG</sequence>
<name>A0A2Y9B1Z0_9RHOB</name>
<protein>
    <submittedName>
        <fullName evidence="2">Uncharacterized protein</fullName>
    </submittedName>
</protein>
<organism evidence="2 4">
    <name type="scientific">Jannaschia seohaensis</name>
    <dbReference type="NCBI Taxonomy" id="475081"/>
    <lineage>
        <taxon>Bacteria</taxon>
        <taxon>Pseudomonadati</taxon>
        <taxon>Pseudomonadota</taxon>
        <taxon>Alphaproteobacteria</taxon>
        <taxon>Rhodobacterales</taxon>
        <taxon>Roseobacteraceae</taxon>
        <taxon>Jannaschia</taxon>
    </lineage>
</organism>
<dbReference type="EMBL" id="QGDJ01000007">
    <property type="protein sequence ID" value="PWJ17012.1"/>
    <property type="molecule type" value="Genomic_DNA"/>
</dbReference>
<evidence type="ECO:0000313" key="1">
    <source>
        <dbReference type="EMBL" id="PWJ17012.1"/>
    </source>
</evidence>